<dbReference type="SMART" id="SM00710">
    <property type="entry name" value="PbH1"/>
    <property type="match status" value="7"/>
</dbReference>
<dbReference type="PANTHER" id="PTHR22990:SF15">
    <property type="entry name" value="F-BOX ONLY PROTEIN 10"/>
    <property type="match status" value="1"/>
</dbReference>
<feature type="domain" description="Carbohydrate-binding/sugar hydrolysis" evidence="3">
    <location>
        <begin position="37"/>
        <end position="185"/>
    </location>
</feature>
<keyword evidence="1" id="KW-0677">Repeat</keyword>
<dbReference type="InterPro" id="IPR026464">
    <property type="entry name" value="NosD_copper_fam"/>
</dbReference>
<feature type="chain" id="PRO_5026899397" evidence="2">
    <location>
        <begin position="20"/>
        <end position="431"/>
    </location>
</feature>
<gene>
    <name evidence="4" type="primary">nosD</name>
    <name evidence="4" type="ORF">E5987_04710</name>
</gene>
<organism evidence="4 5">
    <name type="scientific">Parasutterella muris</name>
    <dbReference type="NCBI Taxonomy" id="2565572"/>
    <lineage>
        <taxon>Bacteria</taxon>
        <taxon>Pseudomonadati</taxon>
        <taxon>Pseudomonadota</taxon>
        <taxon>Betaproteobacteria</taxon>
        <taxon>Burkholderiales</taxon>
        <taxon>Sutterellaceae</taxon>
        <taxon>Parasutterella</taxon>
    </lineage>
</organism>
<dbReference type="SMART" id="SM00722">
    <property type="entry name" value="CASH"/>
    <property type="match status" value="2"/>
</dbReference>
<dbReference type="RefSeq" id="WP_160334944.1">
    <property type="nucleotide sequence ID" value="NZ_WSRP01000011.1"/>
</dbReference>
<evidence type="ECO:0000256" key="1">
    <source>
        <dbReference type="ARBA" id="ARBA00022737"/>
    </source>
</evidence>
<evidence type="ECO:0000259" key="3">
    <source>
        <dbReference type="SMART" id="SM00722"/>
    </source>
</evidence>
<accession>A0A6L6YID4</accession>
<name>A0A6L6YID4_9BURK</name>
<protein>
    <submittedName>
        <fullName evidence="4">Nitrous oxide reductase family maturation protein NosD</fullName>
    </submittedName>
</protein>
<evidence type="ECO:0000256" key="2">
    <source>
        <dbReference type="SAM" id="SignalP"/>
    </source>
</evidence>
<dbReference type="InterPro" id="IPR006626">
    <property type="entry name" value="PbH1"/>
</dbReference>
<dbReference type="Proteomes" id="UP000472580">
    <property type="component" value="Unassembled WGS sequence"/>
</dbReference>
<dbReference type="NCBIfam" id="TIGR04247">
    <property type="entry name" value="NosD_copper_fam"/>
    <property type="match status" value="1"/>
</dbReference>
<dbReference type="Gene3D" id="2.160.20.10">
    <property type="entry name" value="Single-stranded right-handed beta-helix, Pectin lyase-like"/>
    <property type="match status" value="1"/>
</dbReference>
<keyword evidence="5" id="KW-1185">Reference proteome</keyword>
<feature type="signal peptide" evidence="2">
    <location>
        <begin position="1"/>
        <end position="19"/>
    </location>
</feature>
<dbReference type="PANTHER" id="PTHR22990">
    <property type="entry name" value="F-BOX ONLY PROTEIN"/>
    <property type="match status" value="1"/>
</dbReference>
<dbReference type="SUPFAM" id="SSF51126">
    <property type="entry name" value="Pectin lyase-like"/>
    <property type="match status" value="1"/>
</dbReference>
<dbReference type="OrthoDB" id="9767990at2"/>
<dbReference type="InterPro" id="IPR012334">
    <property type="entry name" value="Pectin_lyas_fold"/>
</dbReference>
<sequence>MKRLVLCAAVIMLSFSAAAADFYVSSAPELSQALAAAADGDRIVLRPGEYAGNFVISKKIKLKGSPGAFIDAKGKGTALLIRSSDAEVSDLGIKNFGSDLYERDAGVRIDEGFKNVRLHQLNITGPGFGVRADRTENVTVENCEIRGERKMHVLDRGDGVYFNYVKNASLSGNKVLYTRDGFYFENTDNTDSRGNSFAGLQYGIHYMFTRGDRAQDNKARAVIGGYALMSSERIRLENSESQGAVEFGVLLNETKDSIVRGNKAVKTHNRRGRRELDTEGKGLFIYGAGANIVENNTFEGNDVGIGIALGGEESTLTRNRIINNRLQVRYVGSSRLEWSSGKIGNYWSGYQGWDLNRDGIGDVPYQPNDSLDRLFWLYPQIRFLMESPLIVLLKFMTAKFDFDKDKGVTDSYPLIVDPDSVSAERVSNERS</sequence>
<dbReference type="InterPro" id="IPR007742">
    <property type="entry name" value="NosD_dom"/>
</dbReference>
<proteinExistence type="predicted"/>
<evidence type="ECO:0000313" key="5">
    <source>
        <dbReference type="Proteomes" id="UP000472580"/>
    </source>
</evidence>
<keyword evidence="2" id="KW-0732">Signal</keyword>
<reference evidence="4 5" key="1">
    <citation type="submission" date="2019-12" db="EMBL/GenBank/DDBJ databases">
        <title>Microbes associate with the intestines of laboratory mice.</title>
        <authorList>
            <person name="Navarre W."/>
            <person name="Wong E."/>
        </authorList>
    </citation>
    <scope>NUCLEOTIDE SEQUENCE [LARGE SCALE GENOMIC DNA]</scope>
    <source>
        <strain evidence="4 5">NM82_D38</strain>
    </source>
</reference>
<dbReference type="InterPro" id="IPR011050">
    <property type="entry name" value="Pectin_lyase_fold/virulence"/>
</dbReference>
<dbReference type="Pfam" id="PF05048">
    <property type="entry name" value="NosD"/>
    <property type="match status" value="1"/>
</dbReference>
<dbReference type="AlphaFoldDB" id="A0A6L6YID4"/>
<feature type="domain" description="Carbohydrate-binding/sugar hydrolysis" evidence="3">
    <location>
        <begin position="191"/>
        <end position="363"/>
    </location>
</feature>
<dbReference type="InterPro" id="IPR051550">
    <property type="entry name" value="SCF-Subunits/Alg-Epimerases"/>
</dbReference>
<evidence type="ECO:0000313" key="4">
    <source>
        <dbReference type="EMBL" id="MVX56509.1"/>
    </source>
</evidence>
<dbReference type="InterPro" id="IPR006633">
    <property type="entry name" value="Carb-bd_sugar_hydrolysis-dom"/>
</dbReference>
<comment type="caution">
    <text evidence="4">The sequence shown here is derived from an EMBL/GenBank/DDBJ whole genome shotgun (WGS) entry which is preliminary data.</text>
</comment>
<dbReference type="EMBL" id="WSRP01000011">
    <property type="protein sequence ID" value="MVX56509.1"/>
    <property type="molecule type" value="Genomic_DNA"/>
</dbReference>